<proteinExistence type="predicted"/>
<keyword evidence="4" id="KW-1185">Reference proteome</keyword>
<sequence>MSEHDLKAVEKKDSVSGEAGEAREGTYGSKEDEDDVLADQARSTISQAGRSSITNIHSAISHVDEQAPQNMDDIKKAITFSHSITEAVNDIVTPMREMTILSVQKDSDNSILHKASQRVKEEFTENRALSELAKMYDLYKSSLVENSMLEAQCLELQEKVRQYEARHLWDPRVLKVLLIAERYRQEKALVYDEKNEIETELIDMSIEMKHLEDVIKNKNKDFQKCQDELKKAKELEKQVENLEVLIMRKDNMIQALQDSHEIQVSHSNQTTQRKISMFDSSPRCSSNDRELTVKMEQLQSDKAVLKNDLEEKLSMLHNVYRKVARLRQETEELNKQSKKQTTAYDKKELENRRLLTKVSNLEKNLAVIRDQLTVAKSEITGLRKTLEGCVQDNTGVTRALMMKKQEGATYYHHLKAALKRLAEAHQENKLCADKQNLLRKESKVKDQELIKAQRQLSDKKLECGVLTARLYKIEAYKKRQLELIKLTRMNTSQMVKEISGLRNSLVLGRGQFAKVERSMMRMQGQIEALQQEYMSVFEKNVLLVRNYEMSSSVIDQLEQQKISADRRMAHLMKTNIDLYTQTTSQQEIALMQSHQFQLKENEIKGLLSRLEEEDHKAERMICKDKEKMNIIDHLHADVNAKEEKIKSLKSIIESHCQLNKSLNDKVEELIDQLRQIQTQKELVRRQRDLFGTKLLQSQAETQLCQEGLRIAKETITKYSVDFYNMQNDLRTLKLEVKNLRRKIKLSEGHADLIQTLRQELGQTCKALELQKCKNSILEHTKMPQMHRWRSLQASDPSKYEMVMKNQLLIRRVIDKTNEIARLEELLKQKDMLYMSLRVLVQRRMDAQLSSEMQDAKAIIRKQQHQLKAVTAELNMIHDDCCQAKFREQENKKKLDEIVLKQTQEKAAKLRNASKRTESSHIPFLPLLPQISKEKARQ</sequence>
<feature type="region of interest" description="Disordered" evidence="2">
    <location>
        <begin position="908"/>
        <end position="937"/>
    </location>
</feature>
<feature type="region of interest" description="Disordered" evidence="2">
    <location>
        <begin position="264"/>
        <end position="284"/>
    </location>
</feature>
<dbReference type="AlphaFoldDB" id="A0AAE1AMH7"/>
<feature type="coiled-coil region" evidence="1">
    <location>
        <begin position="512"/>
        <end position="574"/>
    </location>
</feature>
<name>A0AAE1AMH7_9GAST</name>
<evidence type="ECO:0000313" key="4">
    <source>
        <dbReference type="Proteomes" id="UP001283361"/>
    </source>
</evidence>
<dbReference type="EMBL" id="JAWDGP010001627">
    <property type="protein sequence ID" value="KAK3789846.1"/>
    <property type="molecule type" value="Genomic_DNA"/>
</dbReference>
<reference evidence="3" key="1">
    <citation type="journal article" date="2023" name="G3 (Bethesda)">
        <title>A reference genome for the long-term kleptoplast-retaining sea slug Elysia crispata morphotype clarki.</title>
        <authorList>
            <person name="Eastman K.E."/>
            <person name="Pendleton A.L."/>
            <person name="Shaikh M.A."/>
            <person name="Suttiyut T."/>
            <person name="Ogas R."/>
            <person name="Tomko P."/>
            <person name="Gavelis G."/>
            <person name="Widhalm J.R."/>
            <person name="Wisecaver J.H."/>
        </authorList>
    </citation>
    <scope>NUCLEOTIDE SEQUENCE</scope>
    <source>
        <strain evidence="3">ECLA1</strain>
    </source>
</reference>
<evidence type="ECO:0000256" key="1">
    <source>
        <dbReference type="SAM" id="Coils"/>
    </source>
</evidence>
<evidence type="ECO:0000313" key="3">
    <source>
        <dbReference type="EMBL" id="KAK3789846.1"/>
    </source>
</evidence>
<feature type="coiled-coil region" evidence="1">
    <location>
        <begin position="146"/>
        <end position="259"/>
    </location>
</feature>
<comment type="caution">
    <text evidence="3">The sequence shown here is derived from an EMBL/GenBank/DDBJ whole genome shotgun (WGS) entry which is preliminary data.</text>
</comment>
<gene>
    <name evidence="3" type="ORF">RRG08_055132</name>
</gene>
<feature type="coiled-coil region" evidence="1">
    <location>
        <begin position="722"/>
        <end position="749"/>
    </location>
</feature>
<feature type="coiled-coil region" evidence="1">
    <location>
        <begin position="652"/>
        <end position="686"/>
    </location>
</feature>
<feature type="region of interest" description="Disordered" evidence="2">
    <location>
        <begin position="1"/>
        <end position="35"/>
    </location>
</feature>
<feature type="compositionally biased region" description="Basic and acidic residues" evidence="2">
    <location>
        <begin position="1"/>
        <end position="24"/>
    </location>
</feature>
<organism evidence="3 4">
    <name type="scientific">Elysia crispata</name>
    <name type="common">lettuce slug</name>
    <dbReference type="NCBI Taxonomy" id="231223"/>
    <lineage>
        <taxon>Eukaryota</taxon>
        <taxon>Metazoa</taxon>
        <taxon>Spiralia</taxon>
        <taxon>Lophotrochozoa</taxon>
        <taxon>Mollusca</taxon>
        <taxon>Gastropoda</taxon>
        <taxon>Heterobranchia</taxon>
        <taxon>Euthyneura</taxon>
        <taxon>Panpulmonata</taxon>
        <taxon>Sacoglossa</taxon>
        <taxon>Placobranchoidea</taxon>
        <taxon>Plakobranchidae</taxon>
        <taxon>Elysia</taxon>
    </lineage>
</organism>
<protein>
    <submittedName>
        <fullName evidence="3">Uncharacterized protein</fullName>
    </submittedName>
</protein>
<evidence type="ECO:0000256" key="2">
    <source>
        <dbReference type="SAM" id="MobiDB-lite"/>
    </source>
</evidence>
<feature type="coiled-coil region" evidence="1">
    <location>
        <begin position="295"/>
        <end position="378"/>
    </location>
</feature>
<dbReference type="Proteomes" id="UP001283361">
    <property type="component" value="Unassembled WGS sequence"/>
</dbReference>
<accession>A0AAE1AMH7</accession>
<keyword evidence="1" id="KW-0175">Coiled coil</keyword>